<comment type="similarity">
    <text evidence="2">Belongs to the bacterial solute-binding protein SsuA/TauA family.</text>
</comment>
<dbReference type="SMART" id="SM00062">
    <property type="entry name" value="PBPb"/>
    <property type="match status" value="1"/>
</dbReference>
<dbReference type="InterPro" id="IPR001638">
    <property type="entry name" value="Solute-binding_3/MltF_N"/>
</dbReference>
<evidence type="ECO:0000256" key="2">
    <source>
        <dbReference type="ARBA" id="ARBA00010742"/>
    </source>
</evidence>
<dbReference type="PANTHER" id="PTHR30024">
    <property type="entry name" value="ALIPHATIC SULFONATES-BINDING PROTEIN-RELATED"/>
    <property type="match status" value="1"/>
</dbReference>
<protein>
    <submittedName>
        <fullName evidence="5">ABC-type transporter, periplasmic subunit family 3</fullName>
    </submittedName>
</protein>
<dbReference type="EMBL" id="CP002588">
    <property type="protein sequence ID" value="AEA46608.1"/>
    <property type="molecule type" value="Genomic_DNA"/>
</dbReference>
<dbReference type="SUPFAM" id="SSF53850">
    <property type="entry name" value="Periplasmic binding protein-like II"/>
    <property type="match status" value="1"/>
</dbReference>
<evidence type="ECO:0000256" key="1">
    <source>
        <dbReference type="ARBA" id="ARBA00004418"/>
    </source>
</evidence>
<dbReference type="AlphaFoldDB" id="F2KQP6"/>
<dbReference type="CDD" id="cd13652">
    <property type="entry name" value="PBP2_ThiY_THI5_like_1"/>
    <property type="match status" value="1"/>
</dbReference>
<name>F2KQP6_ARCVS</name>
<proteinExistence type="inferred from homology"/>
<dbReference type="RefSeq" id="WP_013683282.1">
    <property type="nucleotide sequence ID" value="NC_015320.1"/>
</dbReference>
<dbReference type="KEGG" id="ave:Arcve_0587"/>
<keyword evidence="3" id="KW-0732">Signal</keyword>
<gene>
    <name evidence="5" type="ordered locus">Arcve_0587</name>
</gene>
<dbReference type="PROSITE" id="PS51257">
    <property type="entry name" value="PROKAR_LIPOPROTEIN"/>
    <property type="match status" value="1"/>
</dbReference>
<accession>F2KQP6</accession>
<reference evidence="5 6" key="1">
    <citation type="submission" date="2011-03" db="EMBL/GenBank/DDBJ databases">
        <title>The complete genome of Archaeoglobus veneficus SNP6.</title>
        <authorList>
            <consortium name="US DOE Joint Genome Institute (JGI-PGF)"/>
            <person name="Lucas S."/>
            <person name="Copeland A."/>
            <person name="Lapidus A."/>
            <person name="Bruce D."/>
            <person name="Goodwin L."/>
            <person name="Pitluck S."/>
            <person name="Kyrpides N."/>
            <person name="Mavromatis K."/>
            <person name="Pagani I."/>
            <person name="Ivanova N."/>
            <person name="Mikhailova N."/>
            <person name="Lu M."/>
            <person name="Detter J.C."/>
            <person name="Tapia R."/>
            <person name="Han C."/>
            <person name="Land M."/>
            <person name="Hauser L."/>
            <person name="Markowitz V."/>
            <person name="Cheng J.-F."/>
            <person name="Hugenholtz P."/>
            <person name="Woyke T."/>
            <person name="Wu D."/>
            <person name="Spring S."/>
            <person name="Brambilla E."/>
            <person name="Klenk H.-P."/>
            <person name="Eisen J.A."/>
        </authorList>
    </citation>
    <scope>NUCLEOTIDE SEQUENCE [LARGE SCALE GENOMIC DNA]</scope>
    <source>
        <strain>SNP6</strain>
    </source>
</reference>
<evidence type="ECO:0000259" key="4">
    <source>
        <dbReference type="SMART" id="SM00062"/>
    </source>
</evidence>
<keyword evidence="6" id="KW-1185">Reference proteome</keyword>
<organism evidence="5 6">
    <name type="scientific">Archaeoglobus veneficus (strain DSM 11195 / SNP6)</name>
    <dbReference type="NCBI Taxonomy" id="693661"/>
    <lineage>
        <taxon>Archaea</taxon>
        <taxon>Methanobacteriati</taxon>
        <taxon>Methanobacteriota</taxon>
        <taxon>Archaeoglobi</taxon>
        <taxon>Archaeoglobales</taxon>
        <taxon>Archaeoglobaceae</taxon>
        <taxon>Archaeoglobus</taxon>
    </lineage>
</organism>
<dbReference type="OrthoDB" id="10037at2157"/>
<dbReference type="GO" id="GO:0042597">
    <property type="term" value="C:periplasmic space"/>
    <property type="evidence" value="ECO:0007669"/>
    <property type="project" value="UniProtKB-SubCell"/>
</dbReference>
<dbReference type="HOGENOM" id="CLU_028871_5_2_2"/>
<dbReference type="eggNOG" id="arCOG01803">
    <property type="taxonomic scope" value="Archaea"/>
</dbReference>
<feature type="domain" description="Solute-binding protein family 3/N-terminal" evidence="4">
    <location>
        <begin position="37"/>
        <end position="256"/>
    </location>
</feature>
<evidence type="ECO:0000313" key="6">
    <source>
        <dbReference type="Proteomes" id="UP000008136"/>
    </source>
</evidence>
<dbReference type="InterPro" id="IPR015168">
    <property type="entry name" value="SsuA/THI5"/>
</dbReference>
<dbReference type="Proteomes" id="UP000008136">
    <property type="component" value="Chromosome"/>
</dbReference>
<dbReference type="Gene3D" id="3.40.190.10">
    <property type="entry name" value="Periplasmic binding protein-like II"/>
    <property type="match status" value="2"/>
</dbReference>
<dbReference type="STRING" id="693661.Arcve_0587"/>
<comment type="subcellular location">
    <subcellularLocation>
        <location evidence="1">Periplasm</location>
    </subcellularLocation>
</comment>
<sequence length="320" mass="35365">MRWKLIIALLAIAVLFAGCQTEKPESVTSEKATEKVKIRIGLLPIEDTFPVTVAKEGGLFEKYGVEVEIVPFQSALERDAALQAGEIDACIADPLAVILLRNAGYDVRIVSLCLGATPEEGVFAILAAPNSSINSVKDLEGRKIAISSNTIIEYVTDIMLKSYGVENVEKVEIKQIPVRMQTLLAGQVDAATLPEPLASLAAFRGAKLVLSDAMMDRSISQTVIVFRGELVDSKPDAVNAFLKAYGEAAEKINANPESYREEFIEKARIPKDIAENYKMPHYPHPQQYPKEFYEEVHEWAVEKGLLSKEIPYEEAVVWLQ</sequence>
<evidence type="ECO:0000313" key="5">
    <source>
        <dbReference type="EMBL" id="AEA46608.1"/>
    </source>
</evidence>
<dbReference type="GeneID" id="10393683"/>
<dbReference type="Pfam" id="PF09084">
    <property type="entry name" value="NMT1"/>
    <property type="match status" value="1"/>
</dbReference>
<dbReference type="PANTHER" id="PTHR30024:SF47">
    <property type="entry name" value="TAURINE-BINDING PERIPLASMIC PROTEIN"/>
    <property type="match status" value="1"/>
</dbReference>
<evidence type="ECO:0000256" key="3">
    <source>
        <dbReference type="ARBA" id="ARBA00022729"/>
    </source>
</evidence>